<comment type="pathway">
    <text evidence="1">Nucleotide-sugar biosynthesis; UDP-N-acetyl-alpha-D-glucosamine biosynthesis; UDP-N-acetyl-alpha-D-glucosamine from N-acetyl-alpha-D-glucosamine 1-phosphate: step 1/1.</text>
</comment>
<organism evidence="8 9">
    <name type="scientific">Nosema granulosis</name>
    <dbReference type="NCBI Taxonomy" id="83296"/>
    <lineage>
        <taxon>Eukaryota</taxon>
        <taxon>Fungi</taxon>
        <taxon>Fungi incertae sedis</taxon>
        <taxon>Microsporidia</taxon>
        <taxon>Nosematidae</taxon>
        <taxon>Nosema</taxon>
    </lineage>
</organism>
<reference evidence="8 9" key="1">
    <citation type="journal article" date="2020" name="Genome Biol. Evol.">
        <title>Comparative genomics of strictly vertically transmitted, feminizing microsporidia endosymbionts of amphipod crustaceans.</title>
        <authorList>
            <person name="Cormier A."/>
            <person name="Chebbi M.A."/>
            <person name="Giraud I."/>
            <person name="Wattier R."/>
            <person name="Teixeira M."/>
            <person name="Gilbert C."/>
            <person name="Rigaud T."/>
            <person name="Cordaux R."/>
        </authorList>
    </citation>
    <scope>NUCLEOTIDE SEQUENCE [LARGE SCALE GENOMIC DNA]</scope>
    <source>
        <strain evidence="8 9">Ou3-Ou53</strain>
    </source>
</reference>
<sequence>MYPYEENTNKLSELGEELYRLGAEGLKNKSFGVVVLAGGQGSRLGSDIPKALFKIANKPLIEHHILRIKRLIKDFHCNVTLFIMVSSYTENQIREYVENNNLGIPVKIVKQEDRICKDTEGNPLCDENGNVIKAPGGNGDVFKAFKGVDLREIVCLNVISVDNVLAKVLDPVFIGAFIKYNTEVLSKAVIKKADENVGVFVIQNNKLKVREYIDLKEDEKSVQGNICNHLFSRRFMEAMQDKELPEHNVLKKIPFLKDGSWKKPSAPNGYKTETFIFDSFEYAENNDVIIVPREYEFAPLKNGNDSKKDNPDTCEQALRQYG</sequence>
<evidence type="ECO:0000256" key="4">
    <source>
        <dbReference type="ARBA" id="ARBA00022679"/>
    </source>
</evidence>
<dbReference type="GO" id="GO:0003977">
    <property type="term" value="F:UDP-N-acetylglucosamine diphosphorylase activity"/>
    <property type="evidence" value="ECO:0007669"/>
    <property type="project" value="UniProtKB-EC"/>
</dbReference>
<dbReference type="OrthoDB" id="532420at2759"/>
<keyword evidence="5" id="KW-0548">Nucleotidyltransferase</keyword>
<dbReference type="PANTHER" id="PTHR11952">
    <property type="entry name" value="UDP- GLUCOSE PYROPHOSPHORYLASE"/>
    <property type="match status" value="1"/>
</dbReference>
<dbReference type="Gene3D" id="3.90.550.10">
    <property type="entry name" value="Spore Coat Polysaccharide Biosynthesis Protein SpsA, Chain A"/>
    <property type="match status" value="1"/>
</dbReference>
<protein>
    <recommendedName>
        <fullName evidence="3">UDP-N-acetylglucosamine diphosphorylase</fullName>
        <ecNumber evidence="3">2.7.7.23</ecNumber>
    </recommendedName>
</protein>
<evidence type="ECO:0000256" key="7">
    <source>
        <dbReference type="SAM" id="MobiDB-lite"/>
    </source>
</evidence>
<name>A0A9P6GYR0_9MICR</name>
<accession>A0A9P6GYR0</accession>
<dbReference type="InterPro" id="IPR039741">
    <property type="entry name" value="UDP-sugar_pyrophosphorylase"/>
</dbReference>
<evidence type="ECO:0000256" key="1">
    <source>
        <dbReference type="ARBA" id="ARBA00005208"/>
    </source>
</evidence>
<feature type="region of interest" description="Disordered" evidence="7">
    <location>
        <begin position="301"/>
        <end position="322"/>
    </location>
</feature>
<comment type="catalytic activity">
    <reaction evidence="6">
        <text>N-acetyl-alpha-D-glucosamine 1-phosphate + UTP + H(+) = UDP-N-acetyl-alpha-D-glucosamine + diphosphate</text>
        <dbReference type="Rhea" id="RHEA:13509"/>
        <dbReference type="ChEBI" id="CHEBI:15378"/>
        <dbReference type="ChEBI" id="CHEBI:33019"/>
        <dbReference type="ChEBI" id="CHEBI:46398"/>
        <dbReference type="ChEBI" id="CHEBI:57705"/>
        <dbReference type="ChEBI" id="CHEBI:57776"/>
        <dbReference type="EC" id="2.7.7.23"/>
    </reaction>
</comment>
<keyword evidence="9" id="KW-1185">Reference proteome</keyword>
<dbReference type="InterPro" id="IPR002618">
    <property type="entry name" value="UDPGP_fam"/>
</dbReference>
<dbReference type="Proteomes" id="UP000740883">
    <property type="component" value="Unassembled WGS sequence"/>
</dbReference>
<dbReference type="PANTHER" id="PTHR11952:SF2">
    <property type="entry name" value="LD24639P"/>
    <property type="match status" value="1"/>
</dbReference>
<gene>
    <name evidence="8" type="primary">UAP1</name>
    <name evidence="8" type="ORF">NGRA_1849</name>
</gene>
<dbReference type="Pfam" id="PF01704">
    <property type="entry name" value="UDPGP"/>
    <property type="match status" value="1"/>
</dbReference>
<proteinExistence type="inferred from homology"/>
<evidence type="ECO:0000313" key="8">
    <source>
        <dbReference type="EMBL" id="KAF9762665.1"/>
    </source>
</evidence>
<dbReference type="EC" id="2.7.7.23" evidence="3"/>
<evidence type="ECO:0000256" key="2">
    <source>
        <dbReference type="ARBA" id="ARBA00010401"/>
    </source>
</evidence>
<evidence type="ECO:0000256" key="6">
    <source>
        <dbReference type="ARBA" id="ARBA00048493"/>
    </source>
</evidence>
<comment type="caution">
    <text evidence="8">The sequence shown here is derived from an EMBL/GenBank/DDBJ whole genome shotgun (WGS) entry which is preliminary data.</text>
</comment>
<evidence type="ECO:0000313" key="9">
    <source>
        <dbReference type="Proteomes" id="UP000740883"/>
    </source>
</evidence>
<dbReference type="SUPFAM" id="SSF53448">
    <property type="entry name" value="Nucleotide-diphospho-sugar transferases"/>
    <property type="match status" value="1"/>
</dbReference>
<dbReference type="InterPro" id="IPR029044">
    <property type="entry name" value="Nucleotide-diphossugar_trans"/>
</dbReference>
<comment type="similarity">
    <text evidence="2">Belongs to the UDPGP type 1 family.</text>
</comment>
<evidence type="ECO:0000256" key="5">
    <source>
        <dbReference type="ARBA" id="ARBA00022695"/>
    </source>
</evidence>
<evidence type="ECO:0000256" key="3">
    <source>
        <dbReference type="ARBA" id="ARBA00012457"/>
    </source>
</evidence>
<dbReference type="EMBL" id="SBJO01000146">
    <property type="protein sequence ID" value="KAF9762665.1"/>
    <property type="molecule type" value="Genomic_DNA"/>
</dbReference>
<keyword evidence="4" id="KW-0808">Transferase</keyword>
<dbReference type="GO" id="GO:0006048">
    <property type="term" value="P:UDP-N-acetylglucosamine biosynthetic process"/>
    <property type="evidence" value="ECO:0007669"/>
    <property type="project" value="TreeGrafter"/>
</dbReference>
<dbReference type="AlphaFoldDB" id="A0A9P6GYR0"/>